<dbReference type="RefSeq" id="WP_072885501.1">
    <property type="nucleotide sequence ID" value="NZ_FQVO01000011.1"/>
</dbReference>
<name>A0A1M4ZYT5_9FLAO</name>
<keyword evidence="2" id="KW-1185">Reference proteome</keyword>
<organism evidence="1 2">
    <name type="scientific">Chryseobacterium takakiae</name>
    <dbReference type="NCBI Taxonomy" id="1302685"/>
    <lineage>
        <taxon>Bacteria</taxon>
        <taxon>Pseudomonadati</taxon>
        <taxon>Bacteroidota</taxon>
        <taxon>Flavobacteriia</taxon>
        <taxon>Flavobacteriales</taxon>
        <taxon>Weeksellaceae</taxon>
        <taxon>Chryseobacterium group</taxon>
        <taxon>Chryseobacterium</taxon>
    </lineage>
</organism>
<reference evidence="2" key="1">
    <citation type="submission" date="2016-11" db="EMBL/GenBank/DDBJ databases">
        <authorList>
            <person name="Varghese N."/>
            <person name="Submissions S."/>
        </authorList>
    </citation>
    <scope>NUCLEOTIDE SEQUENCE [LARGE SCALE GENOMIC DNA]</scope>
    <source>
        <strain evidence="2">DSM 26898</strain>
    </source>
</reference>
<evidence type="ECO:0000313" key="2">
    <source>
        <dbReference type="Proteomes" id="UP000184236"/>
    </source>
</evidence>
<protein>
    <submittedName>
        <fullName evidence="1">Uncharacterized protein</fullName>
    </submittedName>
</protein>
<accession>A0A1M4ZYT5</accession>
<dbReference type="Proteomes" id="UP000184236">
    <property type="component" value="Unassembled WGS sequence"/>
</dbReference>
<proteinExistence type="predicted"/>
<dbReference type="EMBL" id="FQVO01000011">
    <property type="protein sequence ID" value="SHF23210.1"/>
    <property type="molecule type" value="Genomic_DNA"/>
</dbReference>
<dbReference type="OrthoDB" id="1351443at2"/>
<dbReference type="AlphaFoldDB" id="A0A1M4ZYT5"/>
<gene>
    <name evidence="1" type="ORF">SAMN05444408_11193</name>
</gene>
<evidence type="ECO:0000313" key="1">
    <source>
        <dbReference type="EMBL" id="SHF23210.1"/>
    </source>
</evidence>
<dbReference type="STRING" id="1302685.SAMN05444408_11193"/>
<sequence>MNDIYYFRQIETFSNSVANEIVPLEKCNIIPIDVDNFKFKQFSVPSNILKLLRELVKLYNLEIFSSDFITLLAFTQNTYFNESEHLSIINSMDEDYLNLSKNLSSLFDILEEYLFSNNYNYLKSIYFKNKNGNNLTVDNFFLVQDIYSSIIHYYGFNKDNFSSKRLQILEDESTMQFKNTSEIYKKQFIKQLHSFLIDRDLKKSDSLRFIGVFLHFAQIQSNNKYPVEIYDTLKENIESIDLKNLNNYISR</sequence>